<evidence type="ECO:0000313" key="2">
    <source>
        <dbReference type="Proteomes" id="UP001151760"/>
    </source>
</evidence>
<name>A0ABQ5FCN4_9ASTR</name>
<reference evidence="1" key="1">
    <citation type="journal article" date="2022" name="Int. J. Mol. Sci.">
        <title>Draft Genome of Tanacetum Coccineum: Genomic Comparison of Closely Related Tanacetum-Family Plants.</title>
        <authorList>
            <person name="Yamashiro T."/>
            <person name="Shiraishi A."/>
            <person name="Nakayama K."/>
            <person name="Satake H."/>
        </authorList>
    </citation>
    <scope>NUCLEOTIDE SEQUENCE</scope>
</reference>
<organism evidence="1 2">
    <name type="scientific">Tanacetum coccineum</name>
    <dbReference type="NCBI Taxonomy" id="301880"/>
    <lineage>
        <taxon>Eukaryota</taxon>
        <taxon>Viridiplantae</taxon>
        <taxon>Streptophyta</taxon>
        <taxon>Embryophyta</taxon>
        <taxon>Tracheophyta</taxon>
        <taxon>Spermatophyta</taxon>
        <taxon>Magnoliopsida</taxon>
        <taxon>eudicotyledons</taxon>
        <taxon>Gunneridae</taxon>
        <taxon>Pentapetalae</taxon>
        <taxon>asterids</taxon>
        <taxon>campanulids</taxon>
        <taxon>Asterales</taxon>
        <taxon>Asteraceae</taxon>
        <taxon>Asteroideae</taxon>
        <taxon>Anthemideae</taxon>
        <taxon>Anthemidinae</taxon>
        <taxon>Tanacetum</taxon>
    </lineage>
</organism>
<comment type="caution">
    <text evidence="1">The sequence shown here is derived from an EMBL/GenBank/DDBJ whole genome shotgun (WGS) entry which is preliminary data.</text>
</comment>
<dbReference type="Proteomes" id="UP001151760">
    <property type="component" value="Unassembled WGS sequence"/>
</dbReference>
<dbReference type="EMBL" id="BQNB010017256">
    <property type="protein sequence ID" value="GJT61070.1"/>
    <property type="molecule type" value="Genomic_DNA"/>
</dbReference>
<accession>A0ABQ5FCN4</accession>
<evidence type="ECO:0000313" key="1">
    <source>
        <dbReference type="EMBL" id="GJT61070.1"/>
    </source>
</evidence>
<reference evidence="1" key="2">
    <citation type="submission" date="2022-01" db="EMBL/GenBank/DDBJ databases">
        <authorList>
            <person name="Yamashiro T."/>
            <person name="Shiraishi A."/>
            <person name="Satake H."/>
            <person name="Nakayama K."/>
        </authorList>
    </citation>
    <scope>NUCLEOTIDE SEQUENCE</scope>
</reference>
<sequence length="101" mass="11186">VRCTVAVRGGRHVSTRYCSGGGLTNQSVTRGTGVCQYEVCVCQYEVRRVWIRANHWHHEAVGGVQKDYNTPRSSNMSGGVLERTKLPLPLGGYIKSTHQLL</sequence>
<protein>
    <submittedName>
        <fullName evidence="1">Uncharacterized protein</fullName>
    </submittedName>
</protein>
<keyword evidence="2" id="KW-1185">Reference proteome</keyword>
<feature type="non-terminal residue" evidence="1">
    <location>
        <position position="1"/>
    </location>
</feature>
<proteinExistence type="predicted"/>
<gene>
    <name evidence="1" type="ORF">Tco_1004603</name>
</gene>